<keyword evidence="2 11" id="KW-0812">Transmembrane</keyword>
<feature type="transmembrane region" description="Helical" evidence="11">
    <location>
        <begin position="356"/>
        <end position="382"/>
    </location>
</feature>
<evidence type="ECO:0000256" key="6">
    <source>
        <dbReference type="ARBA" id="ARBA00023180"/>
    </source>
</evidence>
<feature type="chain" id="PRO_5045674174" description="Lysosomal protein NCU-G1" evidence="12">
    <location>
        <begin position="25"/>
        <end position="398"/>
    </location>
</feature>
<keyword evidence="6" id="KW-0325">Glycoprotein</keyword>
<evidence type="ECO:0000256" key="2">
    <source>
        <dbReference type="ARBA" id="ARBA00022692"/>
    </source>
</evidence>
<keyword evidence="4 11" id="KW-1133">Transmembrane helix</keyword>
<evidence type="ECO:0000256" key="3">
    <source>
        <dbReference type="ARBA" id="ARBA00022729"/>
    </source>
</evidence>
<keyword evidence="7" id="KW-0458">Lysosome</keyword>
<evidence type="ECO:0000256" key="11">
    <source>
        <dbReference type="SAM" id="Phobius"/>
    </source>
</evidence>
<comment type="subcellular location">
    <subcellularLocation>
        <location evidence="9">Lysosome membrane</location>
        <topology evidence="9">Single-pass type I membrane protein</topology>
        <orientation evidence="9">Lumenal side</orientation>
    </subcellularLocation>
</comment>
<sequence length="398" mass="44377">MFPSVIKTCIQTLFIVFLSQIVNGQDRKISYSFNPGCNACTEENNTLVYTKAEGSHDTIHQIWDFTAGAPTVILTVAGVNSTLNITWDGTVPRKFVFSETPKYSFAIAVDKLYEYDDLTDMGFIDERSPRRAVPLRRVAWRLTHDVRTDDEVMILMRGQLHEKTRTGTIDVKLDLLPFKDYAVELPHLIHTANSTLMDVSLVNLTKSPDFNASRFALRVILASVDASNDTMHYAVRKSLDDEHTPGVFEIIEIKSPASFADGDGGFLQFRPVAYTTPQRGVTTSTIVRVSPFNRTRIPEGSTLETFYWRADNSKLLVQDMLVSFGETGDGYYEKHNFTAWSFTVGYGAPPIEGFSVFVIAIICCGLGAPVALAASGAAYALLRRRRAAPPRTRFVDDE</sequence>
<dbReference type="PANTHER" id="PTHR31981:SF1">
    <property type="entry name" value="GLYCOSYLATED LYSOSOMAL MEMBRANE PROTEIN"/>
    <property type="match status" value="1"/>
</dbReference>
<evidence type="ECO:0000256" key="12">
    <source>
        <dbReference type="SAM" id="SignalP"/>
    </source>
</evidence>
<comment type="similarity">
    <text evidence="1">Belongs to the GLMP family.</text>
</comment>
<evidence type="ECO:0000256" key="4">
    <source>
        <dbReference type="ARBA" id="ARBA00022989"/>
    </source>
</evidence>
<comment type="caution">
    <text evidence="13">The sequence shown here is derived from an EMBL/GenBank/DDBJ whole genome shotgun (WGS) entry which is preliminary data.</text>
</comment>
<proteinExistence type="inferred from homology"/>
<feature type="signal peptide" evidence="12">
    <location>
        <begin position="1"/>
        <end position="24"/>
    </location>
</feature>
<organism evidence="13 14">
    <name type="scientific">Loxostege sticticalis</name>
    <name type="common">Beet webworm moth</name>
    <dbReference type="NCBI Taxonomy" id="481309"/>
    <lineage>
        <taxon>Eukaryota</taxon>
        <taxon>Metazoa</taxon>
        <taxon>Ecdysozoa</taxon>
        <taxon>Arthropoda</taxon>
        <taxon>Hexapoda</taxon>
        <taxon>Insecta</taxon>
        <taxon>Pterygota</taxon>
        <taxon>Neoptera</taxon>
        <taxon>Endopterygota</taxon>
        <taxon>Lepidoptera</taxon>
        <taxon>Glossata</taxon>
        <taxon>Ditrysia</taxon>
        <taxon>Pyraloidea</taxon>
        <taxon>Crambidae</taxon>
        <taxon>Pyraustinae</taxon>
        <taxon>Loxostege</taxon>
    </lineage>
</organism>
<evidence type="ECO:0000256" key="8">
    <source>
        <dbReference type="ARBA" id="ARBA00024176"/>
    </source>
</evidence>
<dbReference type="Pfam" id="PF15065">
    <property type="entry name" value="NCU-G1"/>
    <property type="match status" value="1"/>
</dbReference>
<evidence type="ECO:0000313" key="14">
    <source>
        <dbReference type="Proteomes" id="UP001549920"/>
    </source>
</evidence>
<evidence type="ECO:0000256" key="1">
    <source>
        <dbReference type="ARBA" id="ARBA00010599"/>
    </source>
</evidence>
<comment type="subunit">
    <text evidence="10">Interacts (via lumenal domain) with lysosomal protein MFSD1; the interaction starts while both proteins are still in the endoplasmic reticulum and is required for stabilization of MFSD1 in lysosomes but has no direct effect on its targeting to lysosomes or transporter activity.</text>
</comment>
<accession>A0ABR3HJ48</accession>
<keyword evidence="5 11" id="KW-0472">Membrane</keyword>
<dbReference type="EMBL" id="JBEUOH010000018">
    <property type="protein sequence ID" value="KAL0870327.1"/>
    <property type="molecule type" value="Genomic_DNA"/>
</dbReference>
<comment type="function">
    <text evidence="8">Required to protect lysosomal transporter MFSD1 from lysosomal proteolysis and for MFSD1 lysosomal localization.</text>
</comment>
<evidence type="ECO:0000256" key="5">
    <source>
        <dbReference type="ARBA" id="ARBA00023136"/>
    </source>
</evidence>
<reference evidence="13 14" key="1">
    <citation type="submission" date="2024-06" db="EMBL/GenBank/DDBJ databases">
        <title>A chromosome-level genome assembly of beet webworm, Loxostege sticticalis.</title>
        <authorList>
            <person name="Zhang Y."/>
        </authorList>
    </citation>
    <scope>NUCLEOTIDE SEQUENCE [LARGE SCALE GENOMIC DNA]</scope>
    <source>
        <strain evidence="13">AQ026</strain>
        <tissue evidence="13">Whole body</tissue>
    </source>
</reference>
<evidence type="ECO:0000256" key="10">
    <source>
        <dbReference type="ARBA" id="ARBA00044960"/>
    </source>
</evidence>
<evidence type="ECO:0008006" key="15">
    <source>
        <dbReference type="Google" id="ProtNLM"/>
    </source>
</evidence>
<evidence type="ECO:0000256" key="7">
    <source>
        <dbReference type="ARBA" id="ARBA00023228"/>
    </source>
</evidence>
<dbReference type="Proteomes" id="UP001549920">
    <property type="component" value="Unassembled WGS sequence"/>
</dbReference>
<name>A0ABR3HJ48_LOXSC</name>
<gene>
    <name evidence="13" type="ORF">ABMA27_005344</name>
</gene>
<evidence type="ECO:0000256" key="9">
    <source>
        <dbReference type="ARBA" id="ARBA00024189"/>
    </source>
</evidence>
<keyword evidence="3 12" id="KW-0732">Signal</keyword>
<keyword evidence="14" id="KW-1185">Reference proteome</keyword>
<dbReference type="PANTHER" id="PTHR31981">
    <property type="entry name" value="GLYCOSYLATED LYSOSOMAL MEMBRANE PROTEIN"/>
    <property type="match status" value="1"/>
</dbReference>
<evidence type="ECO:0000313" key="13">
    <source>
        <dbReference type="EMBL" id="KAL0870327.1"/>
    </source>
</evidence>
<protein>
    <recommendedName>
        <fullName evidence="15">Lysosomal protein NCU-G1</fullName>
    </recommendedName>
</protein>
<dbReference type="InterPro" id="IPR029382">
    <property type="entry name" value="NCU-G1"/>
</dbReference>